<gene>
    <name evidence="2" type="ORF">NB640_12845</name>
</gene>
<dbReference type="Proteomes" id="UP001156215">
    <property type="component" value="Chromosome"/>
</dbReference>
<sequence length="63" mass="6993">MGNINDANKKSQQNAGAQNAKDSLNQSERLREFQESEKEKAATQGKPQTNERQGDSCEGFDCM</sequence>
<organism evidence="2 3">
    <name type="scientific">Oxalobacter vibrioformis</name>
    <dbReference type="NCBI Taxonomy" id="933080"/>
    <lineage>
        <taxon>Bacteria</taxon>
        <taxon>Pseudomonadati</taxon>
        <taxon>Pseudomonadota</taxon>
        <taxon>Betaproteobacteria</taxon>
        <taxon>Burkholderiales</taxon>
        <taxon>Oxalobacteraceae</taxon>
        <taxon>Oxalobacter</taxon>
    </lineage>
</organism>
<dbReference type="KEGG" id="ovb:NB640_12845"/>
<protein>
    <submittedName>
        <fullName evidence="2">Uncharacterized protein</fullName>
    </submittedName>
</protein>
<feature type="compositionally biased region" description="Basic and acidic residues" evidence="1">
    <location>
        <begin position="28"/>
        <end position="41"/>
    </location>
</feature>
<evidence type="ECO:0000256" key="1">
    <source>
        <dbReference type="SAM" id="MobiDB-lite"/>
    </source>
</evidence>
<accession>A0A9E9LZG8</accession>
<evidence type="ECO:0000313" key="3">
    <source>
        <dbReference type="Proteomes" id="UP001156215"/>
    </source>
</evidence>
<feature type="compositionally biased region" description="Polar residues" evidence="1">
    <location>
        <begin position="10"/>
        <end position="27"/>
    </location>
</feature>
<proteinExistence type="predicted"/>
<feature type="region of interest" description="Disordered" evidence="1">
    <location>
        <begin position="1"/>
        <end position="63"/>
    </location>
</feature>
<name>A0A9E9LZG8_9BURK</name>
<dbReference type="EMBL" id="CP098242">
    <property type="protein sequence ID" value="WAW10083.1"/>
    <property type="molecule type" value="Genomic_DNA"/>
</dbReference>
<evidence type="ECO:0000313" key="2">
    <source>
        <dbReference type="EMBL" id="WAW10083.1"/>
    </source>
</evidence>
<dbReference type="RefSeq" id="WP_269309081.1">
    <property type="nucleotide sequence ID" value="NZ_CP098242.1"/>
</dbReference>
<keyword evidence="3" id="KW-1185">Reference proteome</keyword>
<dbReference type="AlphaFoldDB" id="A0A9E9LZG8"/>
<reference evidence="2" key="1">
    <citation type="journal article" date="2022" name="Front. Microbiol.">
        <title>New perspectives on an old grouping: The genomic and phenotypic variability of Oxalobacter formigenes and the implications for calcium oxalate stone prevention.</title>
        <authorList>
            <person name="Chmiel J.A."/>
            <person name="Carr C."/>
            <person name="Stuivenberg G.A."/>
            <person name="Venema R."/>
            <person name="Chanyi R.M."/>
            <person name="Al K.F."/>
            <person name="Giguere D."/>
            <person name="Say H."/>
            <person name="Akouris P.P."/>
            <person name="Dominguez Romero S.A."/>
            <person name="Kwong A."/>
            <person name="Tai V."/>
            <person name="Koval S.F."/>
            <person name="Razvi H."/>
            <person name="Bjazevic J."/>
            <person name="Burton J.P."/>
        </authorList>
    </citation>
    <scope>NUCLEOTIDE SEQUENCE</scope>
    <source>
        <strain evidence="2">WoOx3</strain>
    </source>
</reference>